<dbReference type="RefSeq" id="WP_184661390.1">
    <property type="nucleotide sequence ID" value="NZ_CP031518.1"/>
</dbReference>
<dbReference type="PROSITE" id="PS51257">
    <property type="entry name" value="PROKAR_LIPOPROTEIN"/>
    <property type="match status" value="1"/>
</dbReference>
<dbReference type="AlphaFoldDB" id="A0A7W8GBJ7"/>
<evidence type="ECO:0000313" key="2">
    <source>
        <dbReference type="EMBL" id="MBB5227292.1"/>
    </source>
</evidence>
<comment type="caution">
    <text evidence="2">The sequence shown here is derived from an EMBL/GenBank/DDBJ whole genome shotgun (WGS) entry which is preliminary data.</text>
</comment>
<organism evidence="2 3">
    <name type="scientific">Treponema ruminis</name>
    <dbReference type="NCBI Taxonomy" id="744515"/>
    <lineage>
        <taxon>Bacteria</taxon>
        <taxon>Pseudomonadati</taxon>
        <taxon>Spirochaetota</taxon>
        <taxon>Spirochaetia</taxon>
        <taxon>Spirochaetales</taxon>
        <taxon>Treponemataceae</taxon>
        <taxon>Treponema</taxon>
    </lineage>
</organism>
<dbReference type="EMBL" id="JACHFQ010000010">
    <property type="protein sequence ID" value="MBB5227292.1"/>
    <property type="molecule type" value="Genomic_DNA"/>
</dbReference>
<gene>
    <name evidence="2" type="ORF">HNP76_002691</name>
</gene>
<accession>A0A7W8GBJ7</accession>
<sequence length="1171" mass="124639">MKARINRFLLGVPLMLSLLVTSCNNFGEESSNEEKNTVSVPTIVVSVVDEKARTAFPEMDTSKITEYHLTGTRSTSGAVINSIDKTWAKDGTTSAYEKMTSDSLAISAGEWNFTLTGKVKEGEVELASYEGTLTKTIGSGENSLQFKLLLQDVNVGTGAGTGTLEIAIELKDAASTQVQAITGTLLKSSDRSSAGFPIASYNVTNSTPTYTYSVSSVPAGVYIAQIDFYGDTNKEALLGTWLEAVNINSLGAKASISISDVDSIYSITYTAGVLGESSILGGSSLTSNPNPTQFTRRNEVSLTAPTMTGYKFIKWVDISSDSTSVTGDAFINTSAITGIPKKTVGNKTFCAVFIKDEDAADITEVAITGLDEGGKAKVGSTITATAKTSDGNFAGAVSKWIWYYVDGSAEKEITTVSTGCTATSTYTVEPKYYGKKIKARVVPKYDARNLSSGSVVLNNSASDYVHTDSEEKEISQGTLDAGDVVLKYTETPVRGTELENHFAIKTGTLKDSTVGTWTLPNGENYKVTVTYNDTKDAPDVSSGEVSSISVKFDVTVKDVGGTFVDAYETLSTTKNVFVNVQYEANTSNLATSPALDKANDYAITYRKLKFTSSSTSLTSKGQSATMQYRFGTSGTWNDISDSEFDGFTAGQDIVIQLRYKATGMADTAGYIKESDAFDLETITWTEASNKDNTTSGLGKKIVLDKVEISGNANVCGTLTATAKPTFTNSEGIDFTADGYGTITWNWYAGDSEITSAREESTHSKTSSLTINEDLRTTCYNKTIKAEAVYTYSKVTPAATITKSATSSSIGAGGVISSSGISLTYTEGKVLADTVLDGSKVSATGSFVNALNETVTIADKNPSFNFDGATAPSSSGNVNVKVTVNGYDTMTVPVKIDVKAAAPSIGGGGEGGGGGSGSSAANTLLKEDVEYIPYGHIKFDDTFTDRSINDGFGPSLAFYEYTADGSEAEHWYPIIPQNDKPDSLGEYVRNKGDGRLFAPNGGSEQTIRIRYRKRAFKTGGTGIGFYAFYDVNKNLWVSHVGEKIGDGYTTDEALLESGLGYSGITEASDSIPVYLTDHVGKYSGKITDITVNNDSELKLTVSGKTVTASREAGLTGFTYQWYLDGEIVSNATANSFTLPDTYRLHDKYVIRLEAKDGNGQIYTATATVTVGN</sequence>
<evidence type="ECO:0000313" key="3">
    <source>
        <dbReference type="Proteomes" id="UP000518887"/>
    </source>
</evidence>
<dbReference type="Proteomes" id="UP000518887">
    <property type="component" value="Unassembled WGS sequence"/>
</dbReference>
<feature type="chain" id="PRO_5031301499" evidence="1">
    <location>
        <begin position="28"/>
        <end position="1171"/>
    </location>
</feature>
<feature type="signal peptide" evidence="1">
    <location>
        <begin position="1"/>
        <end position="27"/>
    </location>
</feature>
<keyword evidence="1" id="KW-0732">Signal</keyword>
<evidence type="ECO:0000256" key="1">
    <source>
        <dbReference type="SAM" id="SignalP"/>
    </source>
</evidence>
<protein>
    <submittedName>
        <fullName evidence="2">Uncharacterized protein</fullName>
    </submittedName>
</protein>
<keyword evidence="3" id="KW-1185">Reference proteome</keyword>
<dbReference type="Gene3D" id="2.60.40.2700">
    <property type="match status" value="1"/>
</dbReference>
<reference evidence="2 3" key="1">
    <citation type="submission" date="2020-08" db="EMBL/GenBank/DDBJ databases">
        <title>Genomic Encyclopedia of Type Strains, Phase IV (KMG-IV): sequencing the most valuable type-strain genomes for metagenomic binning, comparative biology and taxonomic classification.</title>
        <authorList>
            <person name="Goeker M."/>
        </authorList>
    </citation>
    <scope>NUCLEOTIDE SEQUENCE [LARGE SCALE GENOMIC DNA]</scope>
    <source>
        <strain evidence="2 3">DSM 103462</strain>
    </source>
</reference>
<proteinExistence type="predicted"/>
<name>A0A7W8GBJ7_9SPIR</name>